<organism evidence="3 4">
    <name type="scientific">Rhodococcus zopfii</name>
    <dbReference type="NCBI Taxonomy" id="43772"/>
    <lineage>
        <taxon>Bacteria</taxon>
        <taxon>Bacillati</taxon>
        <taxon>Actinomycetota</taxon>
        <taxon>Actinomycetes</taxon>
        <taxon>Mycobacteriales</taxon>
        <taxon>Nocardiaceae</taxon>
        <taxon>Rhodococcus</taxon>
    </lineage>
</organism>
<evidence type="ECO:0000256" key="1">
    <source>
        <dbReference type="SAM" id="MobiDB-lite"/>
    </source>
</evidence>
<dbReference type="EMBL" id="WBMO01000005">
    <property type="protein sequence ID" value="MDV2477630.1"/>
    <property type="molecule type" value="Genomic_DNA"/>
</dbReference>
<evidence type="ECO:0000313" key="4">
    <source>
        <dbReference type="Proteomes" id="UP001275440"/>
    </source>
</evidence>
<gene>
    <name evidence="3" type="ORF">F8M49_23635</name>
</gene>
<evidence type="ECO:0000259" key="2">
    <source>
        <dbReference type="Pfam" id="PF10708"/>
    </source>
</evidence>
<dbReference type="Proteomes" id="UP001275440">
    <property type="component" value="Unassembled WGS sequence"/>
</dbReference>
<proteinExistence type="predicted"/>
<reference evidence="3 4" key="1">
    <citation type="submission" date="2019-10" db="EMBL/GenBank/DDBJ databases">
        <title>Draft Genome Assembly of Rhodococcus zopfii DSM44189.</title>
        <authorList>
            <person name="Sutton J.M."/>
            <person name="Akob D.M."/>
            <person name="Bushman T.J."/>
        </authorList>
    </citation>
    <scope>NUCLEOTIDE SEQUENCE [LARGE SCALE GENOMIC DNA]</scope>
    <source>
        <strain evidence="3 4">DSM 44189</strain>
    </source>
</reference>
<comment type="caution">
    <text evidence="3">The sequence shown here is derived from an EMBL/GenBank/DDBJ whole genome shotgun (WGS) entry which is preliminary data.</text>
</comment>
<sequence length="55" mass="6136">MPETADPEAPARPAGWYSDPGHPAFVRWFDGTAWTDRFEPAGRHSNADRGMPQSH</sequence>
<protein>
    <submittedName>
        <fullName evidence="3">DUF2510 domain-containing protein</fullName>
    </submittedName>
</protein>
<name>A0ABU3WUE6_9NOCA</name>
<feature type="domain" description="DUF2510" evidence="2">
    <location>
        <begin position="14"/>
        <end position="44"/>
    </location>
</feature>
<evidence type="ECO:0000313" key="3">
    <source>
        <dbReference type="EMBL" id="MDV2477630.1"/>
    </source>
</evidence>
<keyword evidence="4" id="KW-1185">Reference proteome</keyword>
<dbReference type="Pfam" id="PF10708">
    <property type="entry name" value="DUF2510"/>
    <property type="match status" value="1"/>
</dbReference>
<feature type="region of interest" description="Disordered" evidence="1">
    <location>
        <begin position="1"/>
        <end position="20"/>
    </location>
</feature>
<accession>A0ABU3WUE6</accession>
<dbReference type="InterPro" id="IPR018929">
    <property type="entry name" value="DUF2510"/>
</dbReference>